<evidence type="ECO:0008006" key="3">
    <source>
        <dbReference type="Google" id="ProtNLM"/>
    </source>
</evidence>
<gene>
    <name evidence="1" type="ORF">ACFS29_14430</name>
</gene>
<protein>
    <recommendedName>
        <fullName evidence="3">Type II secretion system protein GspC N-terminal domain-containing protein</fullName>
    </recommendedName>
</protein>
<dbReference type="RefSeq" id="WP_194506292.1">
    <property type="nucleotide sequence ID" value="NZ_JADILU010000001.1"/>
</dbReference>
<proteinExistence type="predicted"/>
<sequence>MKNKSKTYLLLAAVLGVWGIIGYKIISGVSPTISEVKQENFDKSFNPKVNTEVDTFSIQSLERDPFLGTLSRKQKTSSSSITQSKNSLINAKITYRGLVKKQSTSDKIYVVNINDHQYLLKIGQIADSVQLIKGNEKEIIIRYQNKNQTIKRQ</sequence>
<keyword evidence="2" id="KW-1185">Reference proteome</keyword>
<dbReference type="EMBL" id="JBHUOS010000010">
    <property type="protein sequence ID" value="MFD2916848.1"/>
    <property type="molecule type" value="Genomic_DNA"/>
</dbReference>
<accession>A0ABW5ZXS8</accession>
<organism evidence="1 2">
    <name type="scientific">Psychroserpens luteus</name>
    <dbReference type="NCBI Taxonomy" id="1434066"/>
    <lineage>
        <taxon>Bacteria</taxon>
        <taxon>Pseudomonadati</taxon>
        <taxon>Bacteroidota</taxon>
        <taxon>Flavobacteriia</taxon>
        <taxon>Flavobacteriales</taxon>
        <taxon>Flavobacteriaceae</taxon>
        <taxon>Psychroserpens</taxon>
    </lineage>
</organism>
<dbReference type="Proteomes" id="UP001597548">
    <property type="component" value="Unassembled WGS sequence"/>
</dbReference>
<name>A0ABW5ZXS8_9FLAO</name>
<comment type="caution">
    <text evidence="1">The sequence shown here is derived from an EMBL/GenBank/DDBJ whole genome shotgun (WGS) entry which is preliminary data.</text>
</comment>
<reference evidence="2" key="1">
    <citation type="journal article" date="2019" name="Int. J. Syst. Evol. Microbiol.">
        <title>The Global Catalogue of Microorganisms (GCM) 10K type strain sequencing project: providing services to taxonomists for standard genome sequencing and annotation.</title>
        <authorList>
            <consortium name="The Broad Institute Genomics Platform"/>
            <consortium name="The Broad Institute Genome Sequencing Center for Infectious Disease"/>
            <person name="Wu L."/>
            <person name="Ma J."/>
        </authorList>
    </citation>
    <scope>NUCLEOTIDE SEQUENCE [LARGE SCALE GENOMIC DNA]</scope>
    <source>
        <strain evidence="2">KCTC 32514</strain>
    </source>
</reference>
<evidence type="ECO:0000313" key="1">
    <source>
        <dbReference type="EMBL" id="MFD2916848.1"/>
    </source>
</evidence>
<evidence type="ECO:0000313" key="2">
    <source>
        <dbReference type="Proteomes" id="UP001597548"/>
    </source>
</evidence>